<dbReference type="EMBL" id="JAEDAJ010000014">
    <property type="protein sequence ID" value="MBK0332873.1"/>
    <property type="molecule type" value="Genomic_DNA"/>
</dbReference>
<dbReference type="Gene3D" id="1.10.10.60">
    <property type="entry name" value="Homeodomain-like"/>
    <property type="match status" value="1"/>
</dbReference>
<name>A0ABS1BDZ9_9MICO</name>
<sequence length="149" mass="15383">MQAAIDLVAARAGVSKALVVHYASSREALMAEAARTALVRLRSQVAQGLDAEADAVTFLRAAISGAGRLAPTHERELAALEQIVAGLRDEDDGPVLGIADVEETFEGREGVFARGQRDGAVRAGADLRTLAVVPEGVADALLTGIAARA</sequence>
<dbReference type="RefSeq" id="WP_200503764.1">
    <property type="nucleotide sequence ID" value="NZ_JAEDAJ010000014.1"/>
</dbReference>
<dbReference type="Gene3D" id="1.10.357.10">
    <property type="entry name" value="Tetracycline Repressor, domain 2"/>
    <property type="match status" value="1"/>
</dbReference>
<comment type="caution">
    <text evidence="1">The sequence shown here is derived from an EMBL/GenBank/DDBJ whole genome shotgun (WGS) entry which is preliminary data.</text>
</comment>
<dbReference type="Proteomes" id="UP000612352">
    <property type="component" value="Unassembled WGS sequence"/>
</dbReference>
<protein>
    <submittedName>
        <fullName evidence="1">TetR family transcriptional regulator</fullName>
    </submittedName>
</protein>
<dbReference type="InterPro" id="IPR009057">
    <property type="entry name" value="Homeodomain-like_sf"/>
</dbReference>
<dbReference type="SUPFAM" id="SSF46689">
    <property type="entry name" value="Homeodomain-like"/>
    <property type="match status" value="1"/>
</dbReference>
<accession>A0ABS1BDZ9</accession>
<gene>
    <name evidence="1" type="ORF">I8D64_15830</name>
</gene>
<proteinExistence type="predicted"/>
<evidence type="ECO:0000313" key="2">
    <source>
        <dbReference type="Proteomes" id="UP000612352"/>
    </source>
</evidence>
<reference evidence="1 2" key="1">
    <citation type="submission" date="2020-12" db="EMBL/GenBank/DDBJ databases">
        <title>Brachybacterium sp. MASK1Z-5, whole genome shotgun sequence.</title>
        <authorList>
            <person name="Tuo L."/>
        </authorList>
    </citation>
    <scope>NUCLEOTIDE SEQUENCE [LARGE SCALE GENOMIC DNA]</scope>
    <source>
        <strain evidence="1 2">MASK1Z-5</strain>
    </source>
</reference>
<organism evidence="1 2">
    <name type="scientific">Brachybacterium halotolerans</name>
    <dbReference type="NCBI Taxonomy" id="2795215"/>
    <lineage>
        <taxon>Bacteria</taxon>
        <taxon>Bacillati</taxon>
        <taxon>Actinomycetota</taxon>
        <taxon>Actinomycetes</taxon>
        <taxon>Micrococcales</taxon>
        <taxon>Dermabacteraceae</taxon>
        <taxon>Brachybacterium</taxon>
    </lineage>
</organism>
<evidence type="ECO:0000313" key="1">
    <source>
        <dbReference type="EMBL" id="MBK0332873.1"/>
    </source>
</evidence>
<keyword evidence="2" id="KW-1185">Reference proteome</keyword>